<reference evidence="6 7" key="1">
    <citation type="submission" date="2020-05" db="EMBL/GenBank/DDBJ databases">
        <title>Genomic Encyclopedia of Type Strains, Phase IV (KMG-V): Genome sequencing to study the core and pangenomes of soil and plant-associated prokaryotes.</title>
        <authorList>
            <person name="Whitman W."/>
        </authorList>
    </citation>
    <scope>NUCLEOTIDE SEQUENCE [LARGE SCALE GENOMIC DNA]</scope>
    <source>
        <strain evidence="6 7">9A</strain>
    </source>
</reference>
<keyword evidence="2 5" id="KW-0812">Transmembrane</keyword>
<keyword evidence="7" id="KW-1185">Reference proteome</keyword>
<dbReference type="RefSeq" id="WP_173811865.1">
    <property type="nucleotide sequence ID" value="NZ_JABSNP010000025.1"/>
</dbReference>
<feature type="transmembrane region" description="Helical" evidence="5">
    <location>
        <begin position="37"/>
        <end position="61"/>
    </location>
</feature>
<evidence type="ECO:0000313" key="6">
    <source>
        <dbReference type="EMBL" id="NRT21106.1"/>
    </source>
</evidence>
<feature type="transmembrane region" description="Helical" evidence="5">
    <location>
        <begin position="67"/>
        <end position="86"/>
    </location>
</feature>
<comment type="caution">
    <text evidence="6">The sequence shown here is derived from an EMBL/GenBank/DDBJ whole genome shotgun (WGS) entry which is preliminary data.</text>
</comment>
<organism evidence="6 7">
    <name type="scientific">Hymenobacter caeli</name>
    <dbReference type="NCBI Taxonomy" id="2735894"/>
    <lineage>
        <taxon>Bacteria</taxon>
        <taxon>Pseudomonadati</taxon>
        <taxon>Bacteroidota</taxon>
        <taxon>Cytophagia</taxon>
        <taxon>Cytophagales</taxon>
        <taxon>Hymenobacteraceae</taxon>
        <taxon>Hymenobacter</taxon>
    </lineage>
</organism>
<evidence type="ECO:0000256" key="1">
    <source>
        <dbReference type="ARBA" id="ARBA00004141"/>
    </source>
</evidence>
<keyword evidence="4 5" id="KW-0472">Membrane</keyword>
<evidence type="ECO:0000256" key="3">
    <source>
        <dbReference type="ARBA" id="ARBA00022989"/>
    </source>
</evidence>
<dbReference type="Proteomes" id="UP000779507">
    <property type="component" value="Unassembled WGS sequence"/>
</dbReference>
<comment type="subcellular location">
    <subcellularLocation>
        <location evidence="1">Membrane</location>
        <topology evidence="1">Multi-pass membrane protein</topology>
    </subcellularLocation>
</comment>
<evidence type="ECO:0000256" key="4">
    <source>
        <dbReference type="ARBA" id="ARBA00023136"/>
    </source>
</evidence>
<keyword evidence="3 5" id="KW-1133">Transmembrane helix</keyword>
<feature type="transmembrane region" description="Helical" evidence="5">
    <location>
        <begin position="6"/>
        <end position="25"/>
    </location>
</feature>
<gene>
    <name evidence="6" type="ORF">HNP98_003951</name>
</gene>
<proteinExistence type="predicted"/>
<evidence type="ECO:0000256" key="5">
    <source>
        <dbReference type="SAM" id="Phobius"/>
    </source>
</evidence>
<dbReference type="Gene3D" id="1.20.1280.290">
    <property type="match status" value="1"/>
</dbReference>
<protein>
    <submittedName>
        <fullName evidence="6">MtN3 and saliva related transmembrane protein</fullName>
    </submittedName>
</protein>
<accession>A0ABX2FV89</accession>
<evidence type="ECO:0000256" key="2">
    <source>
        <dbReference type="ARBA" id="ARBA00022692"/>
    </source>
</evidence>
<dbReference type="EMBL" id="JABSNP010000025">
    <property type="protein sequence ID" value="NRT21106.1"/>
    <property type="molecule type" value="Genomic_DNA"/>
</dbReference>
<dbReference type="Pfam" id="PF04193">
    <property type="entry name" value="PQ-loop"/>
    <property type="match status" value="1"/>
</dbReference>
<dbReference type="InterPro" id="IPR006603">
    <property type="entry name" value="PQ-loop_rpt"/>
</dbReference>
<name>A0ABX2FV89_9BACT</name>
<evidence type="ECO:0000313" key="7">
    <source>
        <dbReference type="Proteomes" id="UP000779507"/>
    </source>
</evidence>
<sequence length="92" mass="10085">MATSAAHLFNLIGLLAAALSALTFFPQVLHTWQKRTAAGLSGSMLAVGAAGMALWLAYGAYFHNTPILVGNAFNLLFTLTLVYFKWRFRNTY</sequence>